<accession>A0A4V6D1I6</accession>
<evidence type="ECO:0000313" key="2">
    <source>
        <dbReference type="EMBL" id="TKV94465.1"/>
    </source>
</evidence>
<dbReference type="AlphaFoldDB" id="A0A4V6D1I6"/>
<sequence>MSSSSWAPAQAPRKWEGLVDEALEREVLEVCLDQAPERRRVREAFKDVQLNIDHCLFKGQYNGIGTKETYERNSRGLEIFSKCWFPENQRMKAIVCFCHGYGDTCTFFLDGVARKIASAGYGVFALDYPGFGLSEGLHGYIPSFDTLVDDVAEHFAKVKGNPEHRGLPSFLFGQSMGGAVALKVHFKQPNEWNGAILVAPMCKIADDVVPPWPVRQVLIFMAKLLPKEKLVPQKDLAELAFKEKKKQEQCSFNVIAYKDKPRLRTALEMLNTTQEIERRLEEVSLPMIILHGEADLVTDPDVSKALYEKAKSQDKKLCLYKGAYHAILEGEPDNTIFQVLDDIISWLDQHSTKEQGSSP</sequence>
<dbReference type="PANTHER" id="PTHR11614">
    <property type="entry name" value="PHOSPHOLIPASE-RELATED"/>
    <property type="match status" value="1"/>
</dbReference>
<dbReference type="Proteomes" id="UP000298652">
    <property type="component" value="Chromosome 9"/>
</dbReference>
<evidence type="ECO:0000259" key="1">
    <source>
        <dbReference type="Pfam" id="PF12146"/>
    </source>
</evidence>
<dbReference type="InterPro" id="IPR029058">
    <property type="entry name" value="AB_hydrolase_fold"/>
</dbReference>
<dbReference type="InterPro" id="IPR000073">
    <property type="entry name" value="AB_hydrolase_1"/>
</dbReference>
<dbReference type="FunFam" id="3.40.50.1820:FF:000054">
    <property type="entry name" value="Alpha/beta-Hydrolases superfamily protein"/>
    <property type="match status" value="1"/>
</dbReference>
<dbReference type="PRINTS" id="PR00111">
    <property type="entry name" value="ABHYDROLASE"/>
</dbReference>
<reference evidence="2" key="1">
    <citation type="submission" date="2019-03" db="EMBL/GenBank/DDBJ databases">
        <title>WGS assembly of Setaria viridis.</title>
        <authorList>
            <person name="Huang P."/>
            <person name="Jenkins J."/>
            <person name="Grimwood J."/>
            <person name="Barry K."/>
            <person name="Healey A."/>
            <person name="Mamidi S."/>
            <person name="Sreedasyam A."/>
            <person name="Shu S."/>
            <person name="Feldman M."/>
            <person name="Wu J."/>
            <person name="Yu Y."/>
            <person name="Chen C."/>
            <person name="Johnson J."/>
            <person name="Rokhsar D."/>
            <person name="Baxter I."/>
            <person name="Schmutz J."/>
            <person name="Brutnell T."/>
            <person name="Kellogg E."/>
        </authorList>
    </citation>
    <scope>NUCLEOTIDE SEQUENCE [LARGE SCALE GENOMIC DNA]</scope>
</reference>
<evidence type="ECO:0000313" key="3">
    <source>
        <dbReference type="Proteomes" id="UP000298652"/>
    </source>
</evidence>
<dbReference type="EMBL" id="CM016560">
    <property type="protein sequence ID" value="TKV94465.1"/>
    <property type="molecule type" value="Genomic_DNA"/>
</dbReference>
<dbReference type="InterPro" id="IPR051044">
    <property type="entry name" value="MAG_DAG_Lipase"/>
</dbReference>
<dbReference type="OMA" id="QNAQNLW"/>
<dbReference type="SUPFAM" id="SSF53474">
    <property type="entry name" value="alpha/beta-Hydrolases"/>
    <property type="match status" value="1"/>
</dbReference>
<dbReference type="InterPro" id="IPR022742">
    <property type="entry name" value="Hydrolase_4"/>
</dbReference>
<dbReference type="Pfam" id="PF12146">
    <property type="entry name" value="Hydrolase_4"/>
    <property type="match status" value="1"/>
</dbReference>
<keyword evidence="3" id="KW-1185">Reference proteome</keyword>
<feature type="domain" description="Serine aminopeptidase S33" evidence="1">
    <location>
        <begin position="90"/>
        <end position="332"/>
    </location>
</feature>
<name>A0A4V6D1I6_SETVI</name>
<dbReference type="Gramene" id="TKV94465">
    <property type="protein sequence ID" value="TKV94465"/>
    <property type="gene ID" value="SEVIR_9G296900v2"/>
</dbReference>
<proteinExistence type="predicted"/>
<protein>
    <recommendedName>
        <fullName evidence="1">Serine aminopeptidase S33 domain-containing protein</fullName>
    </recommendedName>
</protein>
<organism evidence="2 3">
    <name type="scientific">Setaria viridis</name>
    <name type="common">Green bristlegrass</name>
    <name type="synonym">Setaria italica subsp. viridis</name>
    <dbReference type="NCBI Taxonomy" id="4556"/>
    <lineage>
        <taxon>Eukaryota</taxon>
        <taxon>Viridiplantae</taxon>
        <taxon>Streptophyta</taxon>
        <taxon>Embryophyta</taxon>
        <taxon>Tracheophyta</taxon>
        <taxon>Spermatophyta</taxon>
        <taxon>Magnoliopsida</taxon>
        <taxon>Liliopsida</taxon>
        <taxon>Poales</taxon>
        <taxon>Poaceae</taxon>
        <taxon>PACMAD clade</taxon>
        <taxon>Panicoideae</taxon>
        <taxon>Panicodae</taxon>
        <taxon>Paniceae</taxon>
        <taxon>Cenchrinae</taxon>
        <taxon>Setaria</taxon>
    </lineage>
</organism>
<dbReference type="Gene3D" id="3.40.50.1820">
    <property type="entry name" value="alpha/beta hydrolase"/>
    <property type="match status" value="1"/>
</dbReference>
<gene>
    <name evidence="2" type="ORF">SEVIR_9G296900v2</name>
</gene>